<dbReference type="OrthoDB" id="6288785at2759"/>
<evidence type="ECO:0000313" key="11">
    <source>
        <dbReference type="Proteomes" id="UP000677054"/>
    </source>
</evidence>
<dbReference type="InterPro" id="IPR008984">
    <property type="entry name" value="SMAD_FHA_dom_sf"/>
</dbReference>
<feature type="compositionally biased region" description="Polar residues" evidence="7">
    <location>
        <begin position="1103"/>
        <end position="1119"/>
    </location>
</feature>
<protein>
    <recommendedName>
        <fullName evidence="12">Antigen KI-67</fullName>
    </recommendedName>
</protein>
<feature type="compositionally biased region" description="Polar residues" evidence="7">
    <location>
        <begin position="742"/>
        <end position="755"/>
    </location>
</feature>
<feature type="compositionally biased region" description="Polar residues" evidence="7">
    <location>
        <begin position="1082"/>
        <end position="1096"/>
    </location>
</feature>
<accession>A0A7R8XI73</accession>
<keyword evidence="5" id="KW-0539">Nucleus</keyword>
<keyword evidence="11" id="KW-1185">Reference proteome</keyword>
<reference evidence="10" key="1">
    <citation type="submission" date="2020-11" db="EMBL/GenBank/DDBJ databases">
        <authorList>
            <person name="Tran Van P."/>
        </authorList>
    </citation>
    <scope>NUCLEOTIDE SEQUENCE</scope>
</reference>
<feature type="compositionally biased region" description="Basic residues" evidence="7">
    <location>
        <begin position="1791"/>
        <end position="1802"/>
    </location>
</feature>
<feature type="region of interest" description="Disordered" evidence="7">
    <location>
        <begin position="1335"/>
        <end position="1898"/>
    </location>
</feature>
<keyword evidence="4" id="KW-0832">Ubl conjugation</keyword>
<dbReference type="SUPFAM" id="SSF49879">
    <property type="entry name" value="SMAD/FHA domain"/>
    <property type="match status" value="1"/>
</dbReference>
<feature type="domain" description="PP1-binding" evidence="9">
    <location>
        <begin position="150"/>
        <end position="189"/>
    </location>
</feature>
<keyword evidence="6" id="KW-0131">Cell cycle</keyword>
<comment type="subcellular location">
    <subcellularLocation>
        <location evidence="1">Nucleus</location>
    </subcellularLocation>
</comment>
<feature type="compositionally biased region" description="Polar residues" evidence="7">
    <location>
        <begin position="185"/>
        <end position="197"/>
    </location>
</feature>
<dbReference type="InterPro" id="IPR000253">
    <property type="entry name" value="FHA_dom"/>
</dbReference>
<sequence length="1898" mass="202472">VVGLGNLKLKTRPEGFRKKMPAAHLTVVSVSGTLGTPICLGQKPVTFGLDETNDVRIQRKDVSNVQCKVDFTNQGLGVLENLSAAHPTLLNGEIVRSKRDLYDGDTITIGGRSFRWTYPEGSRLSTMKRSKGGVMENGISRASTLIQQSRKSVSFGPELSPEQFDQALPPSVPVKRGAKPLHGASAQSSPCQGSSPLRLTPTPMKGSQAIHIQGQETTPASGGEGGIREKFRQGWSSLLSSSVPGKQNVKCFYGQNGSDKPKPGLARSMKRVSTVSPLAGLQQKTAAALKASVSTPSEQSCVMPLKRAELAEVNASFTTGKELLAATSKIPKPIMVKTGSPPMSMNGSKMVSSQRLRSPRFQKNLKSSTLGKSLVNSGMTPEQKSTTPSNATAQSEKFTSVGEPGSTVTGKSTKLSPQLPRTAKMQSPTSSGTMTKSPKVRGSPIETGDSLGTTSPSVPAVKSALDKTLSASKKKTNVPSLMPSEEPLSREVAKTPEHLPSPLIPLPRSAKKLSLSSSFDTSELLPTPLIPLPSSISHSPRKQALPSMTASTSKSVKKVVTATSKASITGEGTPANAKMKNQPLPPTSGGSGSPSPTRRMSASSRSFSKTPAHSSGLSSSKKSRISTLAATDEGTPSSTKTKKESLTPSLSGPEDSPSPKRRVSASSRSFSKTPAHSSGLSSSKKSRISTLAATDEGTPSSTKTKKESLTPSLSGPEDSPSPKRRVSASSRSFSKTPARHSGLSTSKSQASIGTKSSRKRKSVPVLAKSSRKHMSVPVGSARKSVSVPKRSSWIVTSVTTENSLPFKSKKSTPVQKSSDHGILAAHDDAGTSILLNSTVKKASKTPKSHKKSTVKKSTAKKGMLSIVKSGVKSGRVSKKVASTKKMLFADVLKQNLHKGFKHSTARRQLVQPSKMVPLKKRVALKKLTGSVKKKTTRHGAVGSTGHALSPPDIVIGRVDTRKKQSSTPHSIRRQKSTSNPVREPLVSGKSQSGTPQSAKKGLRKSSIMGMESLELSGTFPVAPTPSPKMSTPASRRRESPAKMGTPNIKSALQGVRGKSHSRSKSLVLARRSSVKQLKQKTRNSTITLIPQSSSRGSVELTPASRSFAKTPSSGDATTFDFSAAESPNITTDIFVSPINVSSQSSPYKSRRSVERRKTLTPKVLSSSKKQTVSMHTWEKPVNPRIFELKSGGPSSVKKTKSVKRKKSARISGVKKLFQRSPEADYSSYVDGIGRLMRNDNKSPLADYDTYVGAVRHLKHFGKGSPKPGYSQVGGVKKLMGSPKLQKSPKSDYSDVQGIRRLMTQQRTPPVDYSNVEGIEALMRSPRTGLQVDKVKESQAFGQSPDLSGIRTWMKTPRENTSRRSSQVVDEVAELIRKPLRKRVKEASPSEEDDMRGSAKRSRGAEEAKLVTPQPNPGSSEPKKARGRRGKAPEPSPVSEPKKGGRRTRAKAADGSLSLESQHILHPTSTQGTKNTRGKRSRANASAPAEITRVGSSRAKRTSPKKAADASESPLAEMKESKMAKIIELPPVSKPPERIRKTRGKTVDAIVTESSDAGKEVPTLTRGRRPVRAASADALLVAPMQEKTRARGKRGQVKTSDTADNAEAESSQVKKTRQKKVTEVSEMHETKTAQSKPSVSESPKSKPSKRGGTTRGKAVSATVQEPSETGKGAPTLTRNKTLKESTDASISNQETKSTRQKKGKPAASDVGNDGAPSAGKQQSRRGKAVISVDVAPPLAGRQQSRRGKAVVSETVNDEAAQSAGKQKSRRGKAASVSLDSKEESTDTSQPQKGKKATRKRKQKTASGEGDDEVFSIKNKIAKEEVPSSPPKAQKGRTVRARKAGQVPEEDKSSLQQQGKAATHRGRGKAEEKLGGKPVQSKSPVKSPPKRVTRTRKNHP</sequence>
<feature type="region of interest" description="Disordered" evidence="7">
    <location>
        <begin position="929"/>
        <end position="1119"/>
    </location>
</feature>
<evidence type="ECO:0000256" key="4">
    <source>
        <dbReference type="ARBA" id="ARBA00022843"/>
    </source>
</evidence>
<evidence type="ECO:0000256" key="7">
    <source>
        <dbReference type="SAM" id="MobiDB-lite"/>
    </source>
</evidence>
<dbReference type="PANTHER" id="PTHR21603:SF18">
    <property type="entry name" value="ANTIGEN KI-67-LIKE PROTEIN"/>
    <property type="match status" value="1"/>
</dbReference>
<feature type="compositionally biased region" description="Polar residues" evidence="7">
    <location>
        <begin position="364"/>
        <end position="398"/>
    </location>
</feature>
<dbReference type="CDD" id="cd22673">
    <property type="entry name" value="FHA_Ki67"/>
    <property type="match status" value="1"/>
</dbReference>
<feature type="compositionally biased region" description="Low complexity" evidence="7">
    <location>
        <begin position="528"/>
        <end position="538"/>
    </location>
</feature>
<keyword evidence="2" id="KW-1017">Isopeptide bond</keyword>
<dbReference type="Proteomes" id="UP000677054">
    <property type="component" value="Unassembled WGS sequence"/>
</dbReference>
<feature type="domain" description="FHA" evidence="8">
    <location>
        <begin position="45"/>
        <end position="110"/>
    </location>
</feature>
<feature type="region of interest" description="Disordered" evidence="7">
    <location>
        <begin position="1140"/>
        <end position="1175"/>
    </location>
</feature>
<feature type="non-terminal residue" evidence="10">
    <location>
        <position position="1"/>
    </location>
</feature>
<dbReference type="GO" id="GO:0051983">
    <property type="term" value="P:regulation of chromosome segregation"/>
    <property type="evidence" value="ECO:0007669"/>
    <property type="project" value="TreeGrafter"/>
</dbReference>
<dbReference type="EMBL" id="CAJPEV010001538">
    <property type="protein sequence ID" value="CAG0893198.1"/>
    <property type="molecule type" value="Genomic_DNA"/>
</dbReference>
<evidence type="ECO:0000313" key="10">
    <source>
        <dbReference type="EMBL" id="CAD7247683.1"/>
    </source>
</evidence>
<feature type="compositionally biased region" description="Polar residues" evidence="7">
    <location>
        <begin position="1163"/>
        <end position="1174"/>
    </location>
</feature>
<dbReference type="GO" id="GO:0007088">
    <property type="term" value="P:regulation of mitotic nuclear division"/>
    <property type="evidence" value="ECO:0007669"/>
    <property type="project" value="TreeGrafter"/>
</dbReference>
<dbReference type="InterPro" id="IPR029334">
    <property type="entry name" value="PP1-bd"/>
</dbReference>
<dbReference type="GO" id="GO:0005634">
    <property type="term" value="C:nucleus"/>
    <property type="evidence" value="ECO:0007669"/>
    <property type="project" value="UniProtKB-SubCell"/>
</dbReference>
<feature type="compositionally biased region" description="Polar residues" evidence="7">
    <location>
        <begin position="1596"/>
        <end position="1612"/>
    </location>
</feature>
<dbReference type="GO" id="GO:0005694">
    <property type="term" value="C:chromosome"/>
    <property type="evidence" value="ECO:0007669"/>
    <property type="project" value="TreeGrafter"/>
</dbReference>
<evidence type="ECO:0000256" key="5">
    <source>
        <dbReference type="ARBA" id="ARBA00023242"/>
    </source>
</evidence>
<feature type="compositionally biased region" description="Basic and acidic residues" evidence="7">
    <location>
        <begin position="1619"/>
        <end position="1630"/>
    </location>
</feature>
<evidence type="ECO:0000256" key="1">
    <source>
        <dbReference type="ARBA" id="ARBA00004123"/>
    </source>
</evidence>
<feature type="compositionally biased region" description="Low complexity" evidence="7">
    <location>
        <begin position="549"/>
        <end position="567"/>
    </location>
</feature>
<dbReference type="Pfam" id="PF15276">
    <property type="entry name" value="PP1_bind"/>
    <property type="match status" value="1"/>
</dbReference>
<feature type="compositionally biased region" description="Polar residues" evidence="7">
    <location>
        <begin position="341"/>
        <end position="356"/>
    </location>
</feature>
<feature type="compositionally biased region" description="Basic residues" evidence="7">
    <location>
        <begin position="1832"/>
        <end position="1841"/>
    </location>
</feature>
<dbReference type="EMBL" id="LR901055">
    <property type="protein sequence ID" value="CAD7247683.1"/>
    <property type="molecule type" value="Genomic_DNA"/>
</dbReference>
<evidence type="ECO:0000256" key="6">
    <source>
        <dbReference type="ARBA" id="ARBA00023306"/>
    </source>
</evidence>
<feature type="compositionally biased region" description="Polar residues" evidence="7">
    <location>
        <begin position="424"/>
        <end position="436"/>
    </location>
</feature>
<dbReference type="Pfam" id="PF00498">
    <property type="entry name" value="FHA"/>
    <property type="match status" value="1"/>
</dbReference>
<feature type="region of interest" description="Disordered" evidence="7">
    <location>
        <begin position="528"/>
        <end position="783"/>
    </location>
</feature>
<evidence type="ECO:0000256" key="3">
    <source>
        <dbReference type="ARBA" id="ARBA00022553"/>
    </source>
</evidence>
<feature type="region of interest" description="Disordered" evidence="7">
    <location>
        <begin position="150"/>
        <end position="204"/>
    </location>
</feature>
<evidence type="ECO:0008006" key="12">
    <source>
        <dbReference type="Google" id="ProtNLM"/>
    </source>
</evidence>
<gene>
    <name evidence="10" type="ORF">DSTB1V02_LOCUS7508</name>
</gene>
<evidence type="ECO:0000259" key="8">
    <source>
        <dbReference type="Pfam" id="PF00498"/>
    </source>
</evidence>
<dbReference type="Gene3D" id="2.60.200.20">
    <property type="match status" value="1"/>
</dbReference>
<name>A0A7R8XI73_9CRUS</name>
<feature type="compositionally biased region" description="Basic residues" evidence="7">
    <location>
        <begin position="1886"/>
        <end position="1898"/>
    </location>
</feature>
<evidence type="ECO:0000259" key="9">
    <source>
        <dbReference type="Pfam" id="PF15276"/>
    </source>
</evidence>
<feature type="compositionally biased region" description="Basic and acidic residues" evidence="7">
    <location>
        <begin position="487"/>
        <end position="497"/>
    </location>
</feature>
<proteinExistence type="predicted"/>
<keyword evidence="3" id="KW-0597">Phosphoprotein</keyword>
<dbReference type="PANTHER" id="PTHR21603">
    <property type="entry name" value="ANTIGEN KI-67-LIKE PROTEIN"/>
    <property type="match status" value="1"/>
</dbReference>
<feature type="region of interest" description="Disordered" evidence="7">
    <location>
        <begin position="334"/>
        <end position="507"/>
    </location>
</feature>
<feature type="region of interest" description="Disordered" evidence="7">
    <location>
        <begin position="840"/>
        <end position="861"/>
    </location>
</feature>
<feature type="compositionally biased region" description="Polar residues" evidence="7">
    <location>
        <begin position="406"/>
        <end position="416"/>
    </location>
</feature>
<organism evidence="10">
    <name type="scientific">Darwinula stevensoni</name>
    <dbReference type="NCBI Taxonomy" id="69355"/>
    <lineage>
        <taxon>Eukaryota</taxon>
        <taxon>Metazoa</taxon>
        <taxon>Ecdysozoa</taxon>
        <taxon>Arthropoda</taxon>
        <taxon>Crustacea</taxon>
        <taxon>Oligostraca</taxon>
        <taxon>Ostracoda</taxon>
        <taxon>Podocopa</taxon>
        <taxon>Podocopida</taxon>
        <taxon>Darwinulocopina</taxon>
        <taxon>Darwinuloidea</taxon>
        <taxon>Darwinulidae</taxon>
        <taxon>Darwinula</taxon>
    </lineage>
</organism>
<feature type="compositionally biased region" description="Polar residues" evidence="7">
    <location>
        <begin position="664"/>
        <end position="676"/>
    </location>
</feature>
<feature type="compositionally biased region" description="Basic residues" evidence="7">
    <location>
        <begin position="841"/>
        <end position="859"/>
    </location>
</feature>
<feature type="compositionally biased region" description="Polar residues" evidence="7">
    <location>
        <begin position="598"/>
        <end position="613"/>
    </location>
</feature>
<evidence type="ECO:0000256" key="2">
    <source>
        <dbReference type="ARBA" id="ARBA00022499"/>
    </source>
</evidence>
<feature type="compositionally biased region" description="Polar residues" evidence="7">
    <location>
        <begin position="988"/>
        <end position="997"/>
    </location>
</feature>